<dbReference type="PANTHER" id="PTHR13275">
    <property type="entry name" value="YL-1 PROTEIN TRANSCRIPTION FACTOR-LIKE 1"/>
    <property type="match status" value="1"/>
</dbReference>
<dbReference type="SMART" id="SM00993">
    <property type="entry name" value="YL1_C"/>
    <property type="match status" value="1"/>
</dbReference>
<proteinExistence type="inferred from homology"/>
<evidence type="ECO:0000256" key="1">
    <source>
        <dbReference type="ARBA" id="ARBA00006832"/>
    </source>
</evidence>
<feature type="region of interest" description="Disordered" evidence="2">
    <location>
        <begin position="289"/>
        <end position="572"/>
    </location>
</feature>
<reference evidence="4 5" key="1">
    <citation type="submission" date="2015-03" db="EMBL/GenBank/DDBJ databases">
        <title>RNA-seq based gene annotation and comparative genomics of four Zymoseptoria species reveal species-specific pathogenicity related genes and transposable element activity.</title>
        <authorList>
            <person name="Grandaubert J."/>
            <person name="Bhattacharyya A."/>
            <person name="Stukenbrock E.H."/>
        </authorList>
    </citation>
    <scope>NUCLEOTIDE SEQUENCE [LARGE SCALE GENOMIC DNA]</scope>
    <source>
        <strain evidence="4 5">Zb18110</strain>
    </source>
</reference>
<evidence type="ECO:0000313" key="4">
    <source>
        <dbReference type="EMBL" id="KJY01817.1"/>
    </source>
</evidence>
<comment type="caution">
    <text evidence="4">The sequence shown here is derived from an EMBL/GenBank/DDBJ whole genome shotgun (WGS) entry which is preliminary data.</text>
</comment>
<feature type="compositionally biased region" description="Basic and acidic residues" evidence="2">
    <location>
        <begin position="291"/>
        <end position="325"/>
    </location>
</feature>
<dbReference type="AlphaFoldDB" id="A0A0F4GWM6"/>
<gene>
    <name evidence="4" type="ORF">TI39_contig278g00002</name>
</gene>
<dbReference type="Pfam" id="PF08265">
    <property type="entry name" value="YL1_C"/>
    <property type="match status" value="1"/>
</dbReference>
<name>A0A0F4GWM6_9PEZI</name>
<dbReference type="InterPro" id="IPR013272">
    <property type="entry name" value="Vps72/YL1_C"/>
</dbReference>
<feature type="compositionally biased region" description="Acidic residues" evidence="2">
    <location>
        <begin position="49"/>
        <end position="88"/>
    </location>
</feature>
<feature type="compositionally biased region" description="Basic and acidic residues" evidence="2">
    <location>
        <begin position="101"/>
        <end position="124"/>
    </location>
</feature>
<feature type="compositionally biased region" description="Basic and acidic residues" evidence="2">
    <location>
        <begin position="136"/>
        <end position="147"/>
    </location>
</feature>
<feature type="compositionally biased region" description="Polar residues" evidence="2">
    <location>
        <begin position="454"/>
        <end position="490"/>
    </location>
</feature>
<keyword evidence="5" id="KW-1185">Reference proteome</keyword>
<dbReference type="GO" id="GO:0005634">
    <property type="term" value="C:nucleus"/>
    <property type="evidence" value="ECO:0007669"/>
    <property type="project" value="TreeGrafter"/>
</dbReference>
<feature type="compositionally biased region" description="Low complexity" evidence="2">
    <location>
        <begin position="375"/>
        <end position="406"/>
    </location>
</feature>
<dbReference type="Pfam" id="PF05764">
    <property type="entry name" value="YL1"/>
    <property type="match status" value="1"/>
</dbReference>
<feature type="compositionally biased region" description="Low complexity" evidence="2">
    <location>
        <begin position="347"/>
        <end position="357"/>
    </location>
</feature>
<protein>
    <submittedName>
        <fullName evidence="4">YL1-domain-containing protein</fullName>
    </submittedName>
</protein>
<feature type="compositionally biased region" description="Low complexity" evidence="2">
    <location>
        <begin position="491"/>
        <end position="508"/>
    </location>
</feature>
<feature type="region of interest" description="Disordered" evidence="2">
    <location>
        <begin position="49"/>
        <end position="177"/>
    </location>
</feature>
<evidence type="ECO:0000256" key="2">
    <source>
        <dbReference type="SAM" id="MobiDB-lite"/>
    </source>
</evidence>
<feature type="domain" description="Vps72/YL1 C-terminal" evidence="3">
    <location>
        <begin position="608"/>
        <end position="637"/>
    </location>
</feature>
<dbReference type="STRING" id="1047168.A0A0F4GWM6"/>
<dbReference type="Proteomes" id="UP000033647">
    <property type="component" value="Unassembled WGS sequence"/>
</dbReference>
<dbReference type="PANTHER" id="PTHR13275:SF4">
    <property type="entry name" value="VACUOLAR PROTEIN SORTING-ASSOCIATED PROTEIN 72 HOMOLOG"/>
    <property type="match status" value="1"/>
</dbReference>
<accession>A0A0F4GWM6</accession>
<feature type="compositionally biased region" description="Polar residues" evidence="2">
    <location>
        <begin position="426"/>
        <end position="445"/>
    </location>
</feature>
<evidence type="ECO:0000259" key="3">
    <source>
        <dbReference type="SMART" id="SM00993"/>
    </source>
</evidence>
<feature type="compositionally biased region" description="Polar residues" evidence="2">
    <location>
        <begin position="532"/>
        <end position="544"/>
    </location>
</feature>
<evidence type="ECO:0000313" key="5">
    <source>
        <dbReference type="Proteomes" id="UP000033647"/>
    </source>
</evidence>
<feature type="region of interest" description="Disordered" evidence="2">
    <location>
        <begin position="1"/>
        <end position="35"/>
    </location>
</feature>
<organism evidence="4 5">
    <name type="scientific">Zymoseptoria brevis</name>
    <dbReference type="NCBI Taxonomy" id="1047168"/>
    <lineage>
        <taxon>Eukaryota</taxon>
        <taxon>Fungi</taxon>
        <taxon>Dikarya</taxon>
        <taxon>Ascomycota</taxon>
        <taxon>Pezizomycotina</taxon>
        <taxon>Dothideomycetes</taxon>
        <taxon>Dothideomycetidae</taxon>
        <taxon>Mycosphaerellales</taxon>
        <taxon>Mycosphaerellaceae</taxon>
        <taxon>Zymoseptoria</taxon>
    </lineage>
</organism>
<dbReference type="InterPro" id="IPR046757">
    <property type="entry name" value="YL1_N"/>
</dbReference>
<dbReference type="OrthoDB" id="3942062at2759"/>
<dbReference type="EMBL" id="LAFY01000270">
    <property type="protein sequence ID" value="KJY01817.1"/>
    <property type="molecule type" value="Genomic_DNA"/>
</dbReference>
<sequence>MSDDDERSGSSSDSDDEDVTTTGLIATRAKRSTAGNLYATLRQNLDDEELQKELLAEEEEDVGDYEGTDKDDDDDAAMDSSSDDDEDAGPPKDGEVEDLEGEKQLKKAEREAARKKRKMDEARMRLPAWQKKKKVKLADDAKTDDGSAPKPKKKSERSNWLPTAADLPSRQSTRTSAVEFRTHVHENLKLSNVRSENQKKVMANHIQKSKANKRADLTQEERFVKAARIEKETAREFGRWEREEAERQRIREEQLAAKRRRTIEGPVIRFWSGSVIWEGDKIKVKRVHQNGKVEEVKEEEEPKLAKAATERNGKDEEKENRKDGDGDIAMVNPELDKHGNAGETDDTAVTAPVAVADSKPPMPEGDAAESKPELASTTTTDAATADARAPIPAEQPQQASAASRPPDVNQPQASWLDGIHAYAAQSEPTTPSSQLQITAPSQPDSANVYLPSAPSVTTGPSSTQHTFFTHQNAPESNQTRQITPQNYQGWPSTPLQPTFQQFQLSQQPTAPPPPPEPLLREHAQRSLLILSQFPSLAPPTTSRGKSGPKVKETPLDSTPLSETLIPGSHPPFNPEEARYLLTKLRKKATVVDARTGELSQLPPAPPKAVCALTSWPAKFKDPRTGLPYADLPTYKMIKRMLAGGCAWSGTLGAWVGPRYGEMGRPAKGVPHGFGEVRPRVVAPAASGTDDGLKTEVDG</sequence>
<comment type="similarity">
    <text evidence="1">Belongs to the VPS72/YL1 family.</text>
</comment>